<protein>
    <submittedName>
        <fullName evidence="1">Uncharacterized protein</fullName>
    </submittedName>
</protein>
<evidence type="ECO:0000313" key="1">
    <source>
        <dbReference type="EMBL" id="ERI04071.1"/>
    </source>
</evidence>
<name>U1XZ87_ANEAE</name>
<keyword evidence="2" id="KW-1185">Reference proteome</keyword>
<dbReference type="AlphaFoldDB" id="U1XZ87"/>
<proteinExistence type="predicted"/>
<accession>U1XZ87</accession>
<dbReference type="HOGENOM" id="CLU_3179518_0_0_9"/>
<comment type="caution">
    <text evidence="1">The sequence shown here is derived from an EMBL/GenBank/DDBJ whole genome shotgun (WGS) entry which is preliminary data.</text>
</comment>
<evidence type="ECO:0000313" key="2">
    <source>
        <dbReference type="Proteomes" id="UP000016511"/>
    </source>
</evidence>
<dbReference type="Proteomes" id="UP000016511">
    <property type="component" value="Unassembled WGS sequence"/>
</dbReference>
<reference evidence="1 2" key="1">
    <citation type="submission" date="2013-08" db="EMBL/GenBank/DDBJ databases">
        <authorList>
            <person name="Weinstock G."/>
            <person name="Sodergren E."/>
            <person name="Wylie T."/>
            <person name="Fulton L."/>
            <person name="Fulton R."/>
            <person name="Fronick C."/>
            <person name="O'Laughlin M."/>
            <person name="Godfrey J."/>
            <person name="Miner T."/>
            <person name="Herter B."/>
            <person name="Appelbaum E."/>
            <person name="Cordes M."/>
            <person name="Lek S."/>
            <person name="Wollam A."/>
            <person name="Pepin K.H."/>
            <person name="Palsikar V.B."/>
            <person name="Mitreva M."/>
            <person name="Wilson R.K."/>
        </authorList>
    </citation>
    <scope>NUCLEOTIDE SEQUENCE [LARGE SCALE GENOMIC DNA]</scope>
    <source>
        <strain evidence="1 2">ATCC 12856</strain>
    </source>
</reference>
<dbReference type="EMBL" id="AWSJ01000393">
    <property type="protein sequence ID" value="ERI04071.1"/>
    <property type="molecule type" value="Genomic_DNA"/>
</dbReference>
<dbReference type="STRING" id="649747.HMPREF0083_06189"/>
<sequence length="46" mass="4893">MGFDKGHIGQATGFLDVRLRTAGIAEGHKAEIPSKAGEGSRMFFLS</sequence>
<organism evidence="1 2">
    <name type="scientific">Aneurinibacillus aneurinilyticus ATCC 12856</name>
    <dbReference type="NCBI Taxonomy" id="649747"/>
    <lineage>
        <taxon>Bacteria</taxon>
        <taxon>Bacillati</taxon>
        <taxon>Bacillota</taxon>
        <taxon>Bacilli</taxon>
        <taxon>Bacillales</taxon>
        <taxon>Paenibacillaceae</taxon>
        <taxon>Aneurinibacillus group</taxon>
        <taxon>Aneurinibacillus</taxon>
    </lineage>
</organism>
<gene>
    <name evidence="1" type="ORF">HMPREF0083_06189</name>
</gene>